<evidence type="ECO:0000259" key="1">
    <source>
        <dbReference type="PROSITE" id="PS50943"/>
    </source>
</evidence>
<gene>
    <name evidence="2" type="ORF">GCM10009802_51090</name>
</gene>
<sequence length="410" mass="44941">MRAFFWECRMDTGRIGQRIAYWRDRRGFTQQDFGRLMGQSKRWVQDLEGGKRQTDPRLSVLVRTAEVLHIPLEQLLSDRPPEPAAGTAPPDEVLAVVDALYPLEDLPIDAADPLQLEVLHRRLIYCCEAFQACHYQALARDLPALLVAAQKAAANTPVERMCEAFGLLSRVLQLTTSFLHKYGPGAAVQAAVVADRALAAAERSEDPVQIGAASRRVAKSLMYQQRPQAAVDFAVTTARRLEADLTGRGPLGLSTLGMLYLNAARSAAGVQTASTLVDHAADVADQQGQDLNEDWTMFGPTNVDLHRIGMLVRFEDGWSALDAAAGLNRGKVMGMTKERRAEHHIAKAHASLLTRRKEQAAEQLLKADELAPEEVRSRPDVVRLVKDVVGATAQPGAQLRALAHRCGLQA</sequence>
<dbReference type="CDD" id="cd00093">
    <property type="entry name" value="HTH_XRE"/>
    <property type="match status" value="1"/>
</dbReference>
<proteinExistence type="predicted"/>
<accession>A0ABN2ZE08</accession>
<protein>
    <submittedName>
        <fullName evidence="2">Helix-turn-helix transcriptional regulator</fullName>
    </submittedName>
</protein>
<organism evidence="2 3">
    <name type="scientific">Streptomyces synnematoformans</name>
    <dbReference type="NCBI Taxonomy" id="415721"/>
    <lineage>
        <taxon>Bacteria</taxon>
        <taxon>Bacillati</taxon>
        <taxon>Actinomycetota</taxon>
        <taxon>Actinomycetes</taxon>
        <taxon>Kitasatosporales</taxon>
        <taxon>Streptomycetaceae</taxon>
        <taxon>Streptomyces</taxon>
    </lineage>
</organism>
<reference evidence="2 3" key="1">
    <citation type="journal article" date="2019" name="Int. J. Syst. Evol. Microbiol.">
        <title>The Global Catalogue of Microorganisms (GCM) 10K type strain sequencing project: providing services to taxonomists for standard genome sequencing and annotation.</title>
        <authorList>
            <consortium name="The Broad Institute Genomics Platform"/>
            <consortium name="The Broad Institute Genome Sequencing Center for Infectious Disease"/>
            <person name="Wu L."/>
            <person name="Ma J."/>
        </authorList>
    </citation>
    <scope>NUCLEOTIDE SEQUENCE [LARGE SCALE GENOMIC DNA]</scope>
    <source>
        <strain evidence="2 3">JCM 15481</strain>
    </source>
</reference>
<dbReference type="Proteomes" id="UP001500443">
    <property type="component" value="Unassembled WGS sequence"/>
</dbReference>
<evidence type="ECO:0000313" key="3">
    <source>
        <dbReference type="Proteomes" id="UP001500443"/>
    </source>
</evidence>
<name>A0ABN2ZE08_9ACTN</name>
<dbReference type="SUPFAM" id="SSF47413">
    <property type="entry name" value="lambda repressor-like DNA-binding domains"/>
    <property type="match status" value="1"/>
</dbReference>
<feature type="domain" description="HTH cro/C1-type" evidence="1">
    <location>
        <begin position="19"/>
        <end position="75"/>
    </location>
</feature>
<dbReference type="InterPro" id="IPR001387">
    <property type="entry name" value="Cro/C1-type_HTH"/>
</dbReference>
<evidence type="ECO:0000313" key="2">
    <source>
        <dbReference type="EMBL" id="GAA2140767.1"/>
    </source>
</evidence>
<dbReference type="Gene3D" id="1.10.260.40">
    <property type="entry name" value="lambda repressor-like DNA-binding domains"/>
    <property type="match status" value="1"/>
</dbReference>
<dbReference type="SMART" id="SM00530">
    <property type="entry name" value="HTH_XRE"/>
    <property type="match status" value="1"/>
</dbReference>
<dbReference type="EMBL" id="BAAAPF010000224">
    <property type="protein sequence ID" value="GAA2140767.1"/>
    <property type="molecule type" value="Genomic_DNA"/>
</dbReference>
<keyword evidence="3" id="KW-1185">Reference proteome</keyword>
<comment type="caution">
    <text evidence="2">The sequence shown here is derived from an EMBL/GenBank/DDBJ whole genome shotgun (WGS) entry which is preliminary data.</text>
</comment>
<dbReference type="PROSITE" id="PS50943">
    <property type="entry name" value="HTH_CROC1"/>
    <property type="match status" value="1"/>
</dbReference>
<dbReference type="InterPro" id="IPR010982">
    <property type="entry name" value="Lambda_DNA-bd_dom_sf"/>
</dbReference>